<dbReference type="RefSeq" id="WP_086575428.1">
    <property type="nucleotide sequence ID" value="NZ_JAFMOF010000003.1"/>
</dbReference>
<feature type="domain" description="DUF7848" evidence="1">
    <location>
        <begin position="1"/>
        <end position="75"/>
    </location>
</feature>
<protein>
    <recommendedName>
        <fullName evidence="1">DUF7848 domain-containing protein</fullName>
    </recommendedName>
</protein>
<gene>
    <name evidence="2" type="ORF">J1792_22690</name>
</gene>
<proteinExistence type="predicted"/>
<dbReference type="EMBL" id="JAFMOF010000003">
    <property type="protein sequence ID" value="MBO0655482.1"/>
    <property type="molecule type" value="Genomic_DNA"/>
</dbReference>
<name>A0A939JS50_9ACTN</name>
<organism evidence="2 3">
    <name type="scientific">Streptomyces triculaminicus</name>
    <dbReference type="NCBI Taxonomy" id="2816232"/>
    <lineage>
        <taxon>Bacteria</taxon>
        <taxon>Bacillati</taxon>
        <taxon>Actinomycetota</taxon>
        <taxon>Actinomycetes</taxon>
        <taxon>Kitasatosporales</taxon>
        <taxon>Streptomycetaceae</taxon>
        <taxon>Streptomyces</taxon>
    </lineage>
</organism>
<evidence type="ECO:0000259" key="1">
    <source>
        <dbReference type="Pfam" id="PF25232"/>
    </source>
</evidence>
<keyword evidence="3" id="KW-1185">Reference proteome</keyword>
<dbReference type="AlphaFoldDB" id="A0A939JS50"/>
<reference evidence="2" key="1">
    <citation type="submission" date="2021-03" db="EMBL/GenBank/DDBJ databases">
        <title>Streptomyces strains.</title>
        <authorList>
            <person name="Lund M.B."/>
            <person name="Toerring T."/>
        </authorList>
    </citation>
    <scope>NUCLEOTIDE SEQUENCE</scope>
    <source>
        <strain evidence="2">JCM 4242</strain>
    </source>
</reference>
<evidence type="ECO:0000313" key="2">
    <source>
        <dbReference type="EMBL" id="MBO0655482.1"/>
    </source>
</evidence>
<sequence length="77" mass="8872">MTRSVFRFAQWSISQEKVAAVPQITHELECVVCHDSSGPCRGFETARDWAFRHSGLNPSHTAYRETAHRNWRATLLE</sequence>
<accession>A0A939JS50</accession>
<dbReference type="Proteomes" id="UP000664781">
    <property type="component" value="Unassembled WGS sequence"/>
</dbReference>
<dbReference type="InterPro" id="IPR057170">
    <property type="entry name" value="DUF7848"/>
</dbReference>
<evidence type="ECO:0000313" key="3">
    <source>
        <dbReference type="Proteomes" id="UP000664781"/>
    </source>
</evidence>
<dbReference type="Pfam" id="PF25232">
    <property type="entry name" value="DUF7848"/>
    <property type="match status" value="1"/>
</dbReference>
<comment type="caution">
    <text evidence="2">The sequence shown here is derived from an EMBL/GenBank/DDBJ whole genome shotgun (WGS) entry which is preliminary data.</text>
</comment>